<dbReference type="EMBL" id="LSRX01004462">
    <property type="protein sequence ID" value="OLP73964.1"/>
    <property type="molecule type" value="Genomic_DNA"/>
</dbReference>
<dbReference type="Pfam" id="PF00145">
    <property type="entry name" value="DNA_methylase"/>
    <property type="match status" value="1"/>
</dbReference>
<dbReference type="GO" id="GO:0008168">
    <property type="term" value="F:methyltransferase activity"/>
    <property type="evidence" value="ECO:0007669"/>
    <property type="project" value="UniProtKB-KW"/>
</dbReference>
<keyword evidence="2" id="KW-0808">Transferase</keyword>
<evidence type="ECO:0000313" key="4">
    <source>
        <dbReference type="Proteomes" id="UP000186817"/>
    </source>
</evidence>
<dbReference type="AlphaFoldDB" id="A0A1Q9BTK6"/>
<reference evidence="3 4" key="1">
    <citation type="submission" date="2016-02" db="EMBL/GenBank/DDBJ databases">
        <title>Genome analysis of coral dinoflagellate symbionts highlights evolutionary adaptations to a symbiotic lifestyle.</title>
        <authorList>
            <person name="Aranda M."/>
            <person name="Li Y."/>
            <person name="Liew Y.J."/>
            <person name="Baumgarten S."/>
            <person name="Simakov O."/>
            <person name="Wilson M."/>
            <person name="Piel J."/>
            <person name="Ashoor H."/>
            <person name="Bougouffa S."/>
            <person name="Bajic V.B."/>
            <person name="Ryu T."/>
            <person name="Ravasi T."/>
            <person name="Bayer T."/>
            <person name="Micklem G."/>
            <person name="Kim H."/>
            <person name="Bhak J."/>
            <person name="Lajeunesse T.C."/>
            <person name="Voolstra C.R."/>
        </authorList>
    </citation>
    <scope>NUCLEOTIDE SEQUENCE [LARGE SCALE GENOMIC DNA]</scope>
    <source>
        <strain evidence="3 4">CCMP2467</strain>
    </source>
</reference>
<organism evidence="3 4">
    <name type="scientific">Symbiodinium microadriaticum</name>
    <name type="common">Dinoflagellate</name>
    <name type="synonym">Zooxanthella microadriatica</name>
    <dbReference type="NCBI Taxonomy" id="2951"/>
    <lineage>
        <taxon>Eukaryota</taxon>
        <taxon>Sar</taxon>
        <taxon>Alveolata</taxon>
        <taxon>Dinophyceae</taxon>
        <taxon>Suessiales</taxon>
        <taxon>Symbiodiniaceae</taxon>
        <taxon>Symbiodinium</taxon>
    </lineage>
</organism>
<protein>
    <submittedName>
        <fullName evidence="3">Uncharacterized protein</fullName>
    </submittedName>
</protein>
<accession>A0A1Q9BTK6</accession>
<dbReference type="InterPro" id="IPR001525">
    <property type="entry name" value="C5_MeTfrase"/>
</dbReference>
<keyword evidence="1" id="KW-0489">Methyltransferase</keyword>
<gene>
    <name evidence="3" type="ORF">AK812_SmicGene46637</name>
</gene>
<comment type="caution">
    <text evidence="3">The sequence shown here is derived from an EMBL/GenBank/DDBJ whole genome shotgun (WGS) entry which is preliminary data.</text>
</comment>
<name>A0A1Q9BTK6_SYMMI</name>
<evidence type="ECO:0000256" key="2">
    <source>
        <dbReference type="ARBA" id="ARBA00022679"/>
    </source>
</evidence>
<dbReference type="Proteomes" id="UP000186817">
    <property type="component" value="Unassembled WGS sequence"/>
</dbReference>
<evidence type="ECO:0000256" key="1">
    <source>
        <dbReference type="ARBA" id="ARBA00022603"/>
    </source>
</evidence>
<dbReference type="OrthoDB" id="441015at2759"/>
<dbReference type="InterPro" id="IPR029063">
    <property type="entry name" value="SAM-dependent_MTases_sf"/>
</dbReference>
<dbReference type="Gene3D" id="3.40.50.150">
    <property type="entry name" value="Vaccinia Virus protein VP39"/>
    <property type="match status" value="1"/>
</dbReference>
<dbReference type="Gene3D" id="3.90.120.10">
    <property type="entry name" value="DNA Methylase, subunit A, domain 2"/>
    <property type="match status" value="1"/>
</dbReference>
<proteinExistence type="predicted"/>
<sequence>MLVLFMFEWYENVDAIDDQLSANAQTNLDVLLGTLEACDYGGQVVMTDAQEFGLPCRRKRVFVFFVNQRSPKLCMASRPVDDIFACFRKLVTSCLRSPPCVSAVLLNDEEPAVMDHLEELLTKQQQDLQENPWFGLLTAREKDCLQLSRAAAPQANKNHIAPTMMPGQLLWTELTDPPRLVLGQEALMLQGFPISKFLAQVDDEQRPTQAFMQDLAGNAMAFPVVLALLQSGQVTRASGQVCFLAPGGVDVGIMAAYGNPDTKTDRHLVQLNLFLDPLLPGLCCQSRR</sequence>
<dbReference type="SUPFAM" id="SSF53335">
    <property type="entry name" value="S-adenosyl-L-methionine-dependent methyltransferases"/>
    <property type="match status" value="1"/>
</dbReference>
<dbReference type="GO" id="GO:0032259">
    <property type="term" value="P:methylation"/>
    <property type="evidence" value="ECO:0007669"/>
    <property type="project" value="UniProtKB-KW"/>
</dbReference>
<keyword evidence="4" id="KW-1185">Reference proteome</keyword>
<evidence type="ECO:0000313" key="3">
    <source>
        <dbReference type="EMBL" id="OLP73964.1"/>
    </source>
</evidence>
<feature type="non-terminal residue" evidence="3">
    <location>
        <position position="288"/>
    </location>
</feature>